<feature type="domain" description="Pterin-binding" evidence="1">
    <location>
        <begin position="1"/>
        <end position="29"/>
    </location>
</feature>
<dbReference type="SUPFAM" id="SSF51717">
    <property type="entry name" value="Dihydropteroate synthetase-like"/>
    <property type="match status" value="1"/>
</dbReference>
<feature type="non-terminal residue" evidence="2">
    <location>
        <position position="1"/>
    </location>
</feature>
<protein>
    <submittedName>
        <fullName evidence="2">Dihydropteroate synthase</fullName>
    </submittedName>
</protein>
<proteinExistence type="predicted"/>
<dbReference type="AlphaFoldDB" id="A0A6N9UQZ4"/>
<keyword evidence="3" id="KW-1185">Reference proteome</keyword>
<dbReference type="InterPro" id="IPR000489">
    <property type="entry name" value="Pterin-binding_dom"/>
</dbReference>
<accession>A0A6N9UQZ4</accession>
<sequence>TAAVSALAAHAGAWAVRVHEVRATADAVRVARAVEGAR</sequence>
<dbReference type="PROSITE" id="PS50972">
    <property type="entry name" value="PTERIN_BINDING"/>
    <property type="match status" value="1"/>
</dbReference>
<dbReference type="GO" id="GO:0042558">
    <property type="term" value="P:pteridine-containing compound metabolic process"/>
    <property type="evidence" value="ECO:0007669"/>
    <property type="project" value="InterPro"/>
</dbReference>
<comment type="caution">
    <text evidence="2">The sequence shown here is derived from an EMBL/GenBank/DDBJ whole genome shotgun (WGS) entry which is preliminary data.</text>
</comment>
<name>A0A6N9UQZ4_9ACTN</name>
<evidence type="ECO:0000313" key="2">
    <source>
        <dbReference type="EMBL" id="NEB17552.1"/>
    </source>
</evidence>
<dbReference type="Proteomes" id="UP000469545">
    <property type="component" value="Unassembled WGS sequence"/>
</dbReference>
<evidence type="ECO:0000259" key="1">
    <source>
        <dbReference type="PROSITE" id="PS50972"/>
    </source>
</evidence>
<organism evidence="2 3">
    <name type="scientific">Streptomyces coelicoflavus</name>
    <dbReference type="NCBI Taxonomy" id="285562"/>
    <lineage>
        <taxon>Bacteria</taxon>
        <taxon>Bacillati</taxon>
        <taxon>Actinomycetota</taxon>
        <taxon>Actinomycetes</taxon>
        <taxon>Kitasatosporales</taxon>
        <taxon>Streptomycetaceae</taxon>
        <taxon>Streptomyces</taxon>
    </lineage>
</organism>
<dbReference type="EMBL" id="JAAGMB010000290">
    <property type="protein sequence ID" value="NEB17552.1"/>
    <property type="molecule type" value="Genomic_DNA"/>
</dbReference>
<dbReference type="Gene3D" id="3.20.20.20">
    <property type="entry name" value="Dihydropteroate synthase-like"/>
    <property type="match status" value="1"/>
</dbReference>
<gene>
    <name evidence="2" type="ORF">G3I46_13660</name>
</gene>
<dbReference type="InterPro" id="IPR011005">
    <property type="entry name" value="Dihydropteroate_synth-like_sf"/>
</dbReference>
<evidence type="ECO:0000313" key="3">
    <source>
        <dbReference type="Proteomes" id="UP000469545"/>
    </source>
</evidence>
<reference evidence="2 3" key="1">
    <citation type="submission" date="2020-01" db="EMBL/GenBank/DDBJ databases">
        <title>Insect and environment-associated Actinomycetes.</title>
        <authorList>
            <person name="Currrie C."/>
            <person name="Chevrette M."/>
            <person name="Carlson C."/>
            <person name="Stubbendieck R."/>
            <person name="Wendt-Pienkowski E."/>
        </authorList>
    </citation>
    <scope>NUCLEOTIDE SEQUENCE [LARGE SCALE GENOMIC DNA]</scope>
    <source>
        <strain evidence="2 3">SID14172</strain>
    </source>
</reference>